<evidence type="ECO:0000256" key="2">
    <source>
        <dbReference type="SAM" id="SignalP"/>
    </source>
</evidence>
<protein>
    <submittedName>
        <fullName evidence="3">AAEL014937-PA</fullName>
    </submittedName>
</protein>
<dbReference type="AlphaFoldDB" id="Q16F13"/>
<organism evidence="3 4">
    <name type="scientific">Aedes aegypti</name>
    <name type="common">Yellowfever mosquito</name>
    <name type="synonym">Culex aegypti</name>
    <dbReference type="NCBI Taxonomy" id="7159"/>
    <lineage>
        <taxon>Eukaryota</taxon>
        <taxon>Metazoa</taxon>
        <taxon>Ecdysozoa</taxon>
        <taxon>Arthropoda</taxon>
        <taxon>Hexapoda</taxon>
        <taxon>Insecta</taxon>
        <taxon>Pterygota</taxon>
        <taxon>Neoptera</taxon>
        <taxon>Endopterygota</taxon>
        <taxon>Diptera</taxon>
        <taxon>Nematocera</taxon>
        <taxon>Culicoidea</taxon>
        <taxon>Culicidae</taxon>
        <taxon>Culicinae</taxon>
        <taxon>Aedini</taxon>
        <taxon>Aedes</taxon>
        <taxon>Stegomyia</taxon>
    </lineage>
</organism>
<proteinExistence type="predicted"/>
<feature type="region of interest" description="Disordered" evidence="1">
    <location>
        <begin position="39"/>
        <end position="67"/>
    </location>
</feature>
<dbReference type="PaxDb" id="7159-AAEL014937-PA"/>
<name>Q16F13_AEDAE</name>
<evidence type="ECO:0000256" key="1">
    <source>
        <dbReference type="SAM" id="MobiDB-lite"/>
    </source>
</evidence>
<accession>Q16F13</accession>
<keyword evidence="2" id="KW-0732">Signal</keyword>
<evidence type="ECO:0000313" key="4">
    <source>
        <dbReference type="Proteomes" id="UP000682892"/>
    </source>
</evidence>
<reference evidence="3" key="2">
    <citation type="journal article" date="2007" name="Science">
        <title>Genome sequence of Aedes aegypti, a major arbovirus vector.</title>
        <authorList>
            <person name="Nene V."/>
            <person name="Wortman J.R."/>
            <person name="Lawson D."/>
            <person name="Haas B."/>
            <person name="Kodira C."/>
            <person name="Tu Z.J."/>
            <person name="Loftus B."/>
            <person name="Xi Z."/>
            <person name="Megy K."/>
            <person name="Grabherr M."/>
            <person name="Ren Q."/>
            <person name="Zdobnov E.M."/>
            <person name="Lobo N.F."/>
            <person name="Campbell K.S."/>
            <person name="Brown S.E."/>
            <person name="Bonaldo M.F."/>
            <person name="Zhu J."/>
            <person name="Sinkins S.P."/>
            <person name="Hogenkamp D.G."/>
            <person name="Amedeo P."/>
            <person name="Arensburger P."/>
            <person name="Atkinson P.W."/>
            <person name="Bidwell S."/>
            <person name="Biedler J."/>
            <person name="Birney E."/>
            <person name="Bruggner R.V."/>
            <person name="Costas J."/>
            <person name="Coy M.R."/>
            <person name="Crabtree J."/>
            <person name="Crawford M."/>
            <person name="Debruyn B."/>
            <person name="Decaprio D."/>
            <person name="Eiglmeier K."/>
            <person name="Eisenstadt E."/>
            <person name="El-Dorry H."/>
            <person name="Gelbart W.M."/>
            <person name="Gomes S.L."/>
            <person name="Hammond M."/>
            <person name="Hannick L.I."/>
            <person name="Hogan J.R."/>
            <person name="Holmes M.H."/>
            <person name="Jaffe D."/>
            <person name="Johnston J.S."/>
            <person name="Kennedy R.C."/>
            <person name="Koo H."/>
            <person name="Kravitz S."/>
            <person name="Kriventseva E.V."/>
            <person name="Kulp D."/>
            <person name="Labutti K."/>
            <person name="Lee E."/>
            <person name="Li S."/>
            <person name="Lovin D.D."/>
            <person name="Mao C."/>
            <person name="Mauceli E."/>
            <person name="Menck C.F."/>
            <person name="Miller J.R."/>
            <person name="Montgomery P."/>
            <person name="Mori A."/>
            <person name="Nascimento A.L."/>
            <person name="Naveira H.F."/>
            <person name="Nusbaum C."/>
            <person name="O'leary S."/>
            <person name="Orvis J."/>
            <person name="Pertea M."/>
            <person name="Quesneville H."/>
            <person name="Reidenbach K.R."/>
            <person name="Rogers Y.H."/>
            <person name="Roth C.W."/>
            <person name="Schneider J.R."/>
            <person name="Schatz M."/>
            <person name="Shumway M."/>
            <person name="Stanke M."/>
            <person name="Stinson E.O."/>
            <person name="Tubio J.M."/>
            <person name="Vanzee J.P."/>
            <person name="Verjovski-Almeida S."/>
            <person name="Werner D."/>
            <person name="White O."/>
            <person name="Wyder S."/>
            <person name="Zeng Q."/>
            <person name="Zhao Q."/>
            <person name="Zhao Y."/>
            <person name="Hill C.A."/>
            <person name="Raikhel A.S."/>
            <person name="Soares M.B."/>
            <person name="Knudson D.L."/>
            <person name="Lee N.H."/>
            <person name="Galagan J."/>
            <person name="Salzberg S.L."/>
            <person name="Paulsen I.T."/>
            <person name="Dimopoulos G."/>
            <person name="Collins F.H."/>
            <person name="Birren B."/>
            <person name="Fraser-Liggett C.M."/>
            <person name="Severson D.W."/>
        </authorList>
    </citation>
    <scope>NUCLEOTIDE SEQUENCE [LARGE SCALE GENOMIC DNA]</scope>
    <source>
        <strain evidence="3">Liverpool</strain>
    </source>
</reference>
<dbReference type="EMBL" id="CH478530">
    <property type="protein sequence ID" value="EAT32826.1"/>
    <property type="molecule type" value="Genomic_DNA"/>
</dbReference>
<reference evidence="3" key="3">
    <citation type="submission" date="2012-09" db="EMBL/GenBank/DDBJ databases">
        <authorList>
            <consortium name="VectorBase"/>
        </authorList>
    </citation>
    <scope>NUCLEOTIDE SEQUENCE</scope>
    <source>
        <strain evidence="3">Liverpool</strain>
    </source>
</reference>
<sequence>MKLTIFFTLIMLLLGVAFAFPPEGTIPAAETKAAEIQDVAVDTANHKSSEDSNSSEDEHKNCHKPNA</sequence>
<gene>
    <name evidence="3" type="ORF">AaeL_AAEL014937</name>
</gene>
<feature type="chain" id="PRO_5014307006" evidence="2">
    <location>
        <begin position="20"/>
        <end position="67"/>
    </location>
</feature>
<dbReference type="Proteomes" id="UP000682892">
    <property type="component" value="Unassembled WGS sequence"/>
</dbReference>
<evidence type="ECO:0000313" key="3">
    <source>
        <dbReference type="EMBL" id="EAT32826.1"/>
    </source>
</evidence>
<reference evidence="3" key="1">
    <citation type="submission" date="2005-10" db="EMBL/GenBank/DDBJ databases">
        <authorList>
            <person name="Loftus B.J."/>
            <person name="Nene V.M."/>
            <person name="Hannick L.I."/>
            <person name="Bidwell S."/>
            <person name="Haas B."/>
            <person name="Amedeo P."/>
            <person name="Orvis J."/>
            <person name="Wortman J.R."/>
            <person name="White O.R."/>
            <person name="Salzberg S."/>
            <person name="Shumway M."/>
            <person name="Koo H."/>
            <person name="Zhao Y."/>
            <person name="Holmes M."/>
            <person name="Miller J."/>
            <person name="Schatz M."/>
            <person name="Pop M."/>
            <person name="Pai G."/>
            <person name="Utterback T."/>
            <person name="Rogers Y.-H."/>
            <person name="Kravitz S."/>
            <person name="Fraser C.M."/>
        </authorList>
    </citation>
    <scope>NUCLEOTIDE SEQUENCE</scope>
    <source>
        <strain evidence="3">Liverpool</strain>
    </source>
</reference>
<feature type="signal peptide" evidence="2">
    <location>
        <begin position="1"/>
        <end position="19"/>
    </location>
</feature>
<dbReference type="HOGENOM" id="CLU_2814465_0_0_1"/>
<feature type="compositionally biased region" description="Basic and acidic residues" evidence="1">
    <location>
        <begin position="44"/>
        <end position="60"/>
    </location>
</feature>